<dbReference type="PANTHER" id="PTHR23232:SF102">
    <property type="entry name" value="KRAB DOMAIN-CONTAINING PROTEIN"/>
    <property type="match status" value="1"/>
</dbReference>
<reference evidence="2" key="4">
    <citation type="submission" date="2025-08" db="UniProtKB">
        <authorList>
            <consortium name="Ensembl"/>
        </authorList>
    </citation>
    <scope>IDENTIFICATION</scope>
</reference>
<organism evidence="2 3">
    <name type="scientific">Rhinolophus ferrumequinum</name>
    <name type="common">Greater horseshoe bat</name>
    <dbReference type="NCBI Taxonomy" id="59479"/>
    <lineage>
        <taxon>Eukaryota</taxon>
        <taxon>Metazoa</taxon>
        <taxon>Chordata</taxon>
        <taxon>Craniata</taxon>
        <taxon>Vertebrata</taxon>
        <taxon>Euteleostomi</taxon>
        <taxon>Mammalia</taxon>
        <taxon>Eutheria</taxon>
        <taxon>Laurasiatheria</taxon>
        <taxon>Chiroptera</taxon>
        <taxon>Yinpterochiroptera</taxon>
        <taxon>Rhinolophoidea</taxon>
        <taxon>Rhinolophidae</taxon>
        <taxon>Rhinolophinae</taxon>
        <taxon>Rhinolophus</taxon>
    </lineage>
</organism>
<dbReference type="Pfam" id="PF01352">
    <property type="entry name" value="KRAB"/>
    <property type="match status" value="1"/>
</dbReference>
<dbReference type="Proteomes" id="UP000472240">
    <property type="component" value="Chromosome 15"/>
</dbReference>
<dbReference type="PANTHER" id="PTHR23232">
    <property type="entry name" value="KRAB DOMAIN C2H2 ZINC FINGER"/>
    <property type="match status" value="1"/>
</dbReference>
<sequence length="95" mass="11127">MLTFRDVFIEFSQEEWECLDPAQRKLYMDVMLESYRNLVSLGHSISKPDVITLLEQGKDPCMVVREETRRWCTGKNKSGRRRMVGCLSCALHNQD</sequence>
<reference evidence="3" key="3">
    <citation type="submission" date="2018-12" db="EMBL/GenBank/DDBJ databases">
        <title>G10K-VGP greater horseshoe bat female genome, primary haplotype.</title>
        <authorList>
            <person name="Teeling E."/>
            <person name="Myers G."/>
            <person name="Vernes S."/>
            <person name="Pippel M."/>
            <person name="Winkler S."/>
            <person name="Fedrigo O."/>
            <person name="Rhie A."/>
            <person name="Koren S."/>
            <person name="Phillippy A."/>
            <person name="Lewin H."/>
            <person name="Damas J."/>
            <person name="Howe K."/>
            <person name="Mountcastle J."/>
            <person name="Jarvis E.D."/>
        </authorList>
    </citation>
    <scope>NUCLEOTIDE SEQUENCE [LARGE SCALE GENOMIC DNA]</scope>
</reference>
<reference evidence="2" key="5">
    <citation type="submission" date="2025-09" db="UniProtKB">
        <authorList>
            <consortium name="Ensembl"/>
        </authorList>
    </citation>
    <scope>IDENTIFICATION</scope>
</reference>
<dbReference type="InterPro" id="IPR050169">
    <property type="entry name" value="Krueppel_C2H2_ZnF"/>
</dbReference>
<feature type="domain" description="KRAB" evidence="1">
    <location>
        <begin position="2"/>
        <end position="73"/>
    </location>
</feature>
<evidence type="ECO:0000259" key="1">
    <source>
        <dbReference type="PROSITE" id="PS50805"/>
    </source>
</evidence>
<dbReference type="GeneTree" id="ENSGT00940000162062"/>
<dbReference type="GO" id="GO:0006355">
    <property type="term" value="P:regulation of DNA-templated transcription"/>
    <property type="evidence" value="ECO:0007669"/>
    <property type="project" value="InterPro"/>
</dbReference>
<reference evidence="2 3" key="1">
    <citation type="journal article" date="2015" name="Annu Rev Anim Biosci">
        <title>The Genome 10K Project: a way forward.</title>
        <authorList>
            <person name="Koepfli K.P."/>
            <person name="Paten B."/>
            <person name="O'Brien S.J."/>
            <person name="Koepfli K.P."/>
            <person name="Paten B."/>
            <person name="Antunes A."/>
            <person name="Belov K."/>
            <person name="Bustamante C."/>
            <person name="Castoe T.A."/>
            <person name="Clawson H."/>
            <person name="Crawford A.J."/>
            <person name="Diekhans M."/>
            <person name="Distel D."/>
            <person name="Durbin R."/>
            <person name="Earl D."/>
            <person name="Fujita M.K."/>
            <person name="Gamble T."/>
            <person name="Georges A."/>
            <person name="Gemmell N."/>
            <person name="Gilbert M.T."/>
            <person name="Graves J.M."/>
            <person name="Green R.E."/>
            <person name="Hickey G."/>
            <person name="Jarvis E.D."/>
            <person name="Johnson W."/>
            <person name="Komissarov A."/>
            <person name="Korf I."/>
            <person name="Kuhn R."/>
            <person name="Larkin D.M."/>
            <person name="Lewin H."/>
            <person name="Lopez J.V."/>
            <person name="Ma J."/>
            <person name="Marques-Bonet T."/>
            <person name="Miller W."/>
            <person name="Murphy R."/>
            <person name="Pevzner P."/>
            <person name="Shapiro B."/>
            <person name="Steiner C."/>
            <person name="Tamazian G."/>
            <person name="Venkatesh B."/>
            <person name="Wang J."/>
            <person name="Wayne R."/>
            <person name="Wiley E."/>
            <person name="Yang H."/>
            <person name="Zhang G."/>
            <person name="Haussler D."/>
            <person name="Ryder O."/>
            <person name="O'Brien S.J."/>
        </authorList>
    </citation>
    <scope>NUCLEOTIDE SEQUENCE</scope>
</reference>
<dbReference type="InterPro" id="IPR001909">
    <property type="entry name" value="KRAB"/>
</dbReference>
<dbReference type="AlphaFoldDB" id="A0A671E7N1"/>
<dbReference type="Ensembl" id="ENSRFET00010009882.1">
    <property type="protein sequence ID" value="ENSRFEP00010009010.1"/>
    <property type="gene ID" value="ENSRFEG00010006150.1"/>
</dbReference>
<dbReference type="SMART" id="SM00349">
    <property type="entry name" value="KRAB"/>
    <property type="match status" value="1"/>
</dbReference>
<dbReference type="SUPFAM" id="SSF109640">
    <property type="entry name" value="KRAB domain (Kruppel-associated box)"/>
    <property type="match status" value="1"/>
</dbReference>
<reference evidence="2 3" key="2">
    <citation type="journal article" date="2018" name="Annu Rev Anim Biosci">
        <title>Bat Biology, Genomes, and the Bat1K Project: To Generate Chromosome-Level Genomes for All Living Bat Species.</title>
        <authorList>
            <person name="Teeling E.C."/>
            <person name="Vernes S.C."/>
            <person name="Davalos L.M."/>
            <person name="Ray D.A."/>
            <person name="Gilbert M.T.P."/>
            <person name="Myers E."/>
        </authorList>
    </citation>
    <scope>NUCLEOTIDE SEQUENCE</scope>
</reference>
<name>A0A671E7N1_RHIFE</name>
<dbReference type="CDD" id="cd07765">
    <property type="entry name" value="KRAB_A-box"/>
    <property type="match status" value="1"/>
</dbReference>
<protein>
    <recommendedName>
        <fullName evidence="1">KRAB domain-containing protein</fullName>
    </recommendedName>
</protein>
<dbReference type="PROSITE" id="PS50805">
    <property type="entry name" value="KRAB"/>
    <property type="match status" value="1"/>
</dbReference>
<dbReference type="InterPro" id="IPR036051">
    <property type="entry name" value="KRAB_dom_sf"/>
</dbReference>
<dbReference type="Gene3D" id="6.10.140.140">
    <property type="match status" value="1"/>
</dbReference>
<dbReference type="OMA" id="ETSRWYS"/>
<dbReference type="FunCoup" id="A0A671E7N1">
    <property type="interactions" value="733"/>
</dbReference>
<evidence type="ECO:0000313" key="2">
    <source>
        <dbReference type="Ensembl" id="ENSRFEP00010009010.1"/>
    </source>
</evidence>
<evidence type="ECO:0000313" key="3">
    <source>
        <dbReference type="Proteomes" id="UP000472240"/>
    </source>
</evidence>
<dbReference type="InParanoid" id="A0A671E7N1"/>
<keyword evidence="3" id="KW-1185">Reference proteome</keyword>
<accession>A0A671E7N1</accession>
<proteinExistence type="predicted"/>